<dbReference type="AlphaFoldDB" id="A0A7G2CPV5"/>
<dbReference type="VEuPathDB" id="TriTrypDB:ADEAN_000773700"/>
<proteinExistence type="predicted"/>
<organism evidence="2 3">
    <name type="scientific">Angomonas deanei</name>
    <dbReference type="NCBI Taxonomy" id="59799"/>
    <lineage>
        <taxon>Eukaryota</taxon>
        <taxon>Discoba</taxon>
        <taxon>Euglenozoa</taxon>
        <taxon>Kinetoplastea</taxon>
        <taxon>Metakinetoplastina</taxon>
        <taxon>Trypanosomatida</taxon>
        <taxon>Trypanosomatidae</taxon>
        <taxon>Strigomonadinae</taxon>
        <taxon>Angomonas</taxon>
    </lineage>
</organism>
<evidence type="ECO:0000256" key="1">
    <source>
        <dbReference type="SAM" id="MobiDB-lite"/>
    </source>
</evidence>
<protein>
    <submittedName>
        <fullName evidence="2">Uncharacterized protein</fullName>
    </submittedName>
</protein>
<feature type="region of interest" description="Disordered" evidence="1">
    <location>
        <begin position="329"/>
        <end position="348"/>
    </location>
</feature>
<evidence type="ECO:0000313" key="2">
    <source>
        <dbReference type="EMBL" id="CAD2220222.1"/>
    </source>
</evidence>
<dbReference type="Proteomes" id="UP000515908">
    <property type="component" value="Chromosome 16"/>
</dbReference>
<keyword evidence="3" id="KW-1185">Reference proteome</keyword>
<dbReference type="EMBL" id="LR877160">
    <property type="protein sequence ID" value="CAD2220222.1"/>
    <property type="molecule type" value="Genomic_DNA"/>
</dbReference>
<sequence length="448" mass="50126">MWDVLYRESYEDTPQKTELIPNAVSSSPTPAVPLFAFEEQLPILPEPDEREEIVTKRKRKTRRGKRKRVTVAMEEENISECHRRMEERSASPGVVEPTSCRSAFTLPLPPQQYEETSCGLMSSVARPTVEMEVDNSFVAVEEDVSLFATDEEAPHCLSASAEVSPHMLFDAYEEAPQSLWAVLVESPRALAAWAEEAPSVLTAYEEEHPKVIYAELCESPVEKRPSQLSQEEIRHYVMERLDRGRFSWVLHAEEVCQQQQQQEAPRAVSPSVCGFNLPSHSFSQMDVDGGEATASPPGDSSLYSMPRLYSVSPAPRPPSVEAVPVERSLPQPVSPAPTHTTTTVPKKKIKKRKVVLPGKVRGVPHSTWKATTAAKRETPSTTTEFVKPRQSVLLRKCPFATQNNNIPQPSGKEKELARKASTHRNLQATKNHSRTEKGKKSFAPKKRL</sequence>
<name>A0A7G2CPV5_9TRYP</name>
<evidence type="ECO:0000313" key="3">
    <source>
        <dbReference type="Proteomes" id="UP000515908"/>
    </source>
</evidence>
<accession>A0A7G2CPV5</accession>
<gene>
    <name evidence="2" type="ORF">ADEAN_000773700</name>
</gene>
<feature type="region of interest" description="Disordered" evidence="1">
    <location>
        <begin position="401"/>
        <end position="448"/>
    </location>
</feature>
<reference evidence="2 3" key="1">
    <citation type="submission" date="2020-08" db="EMBL/GenBank/DDBJ databases">
        <authorList>
            <person name="Newling K."/>
            <person name="Davey J."/>
            <person name="Forrester S."/>
        </authorList>
    </citation>
    <scope>NUCLEOTIDE SEQUENCE [LARGE SCALE GENOMIC DNA]</scope>
    <source>
        <strain evidence="3">Crithidia deanei Carvalho (ATCC PRA-265)</strain>
    </source>
</reference>